<dbReference type="EC" id="2.3.1.181" evidence="5 6"/>
<keyword evidence="3 5" id="KW-0012">Acyltransferase</keyword>
<feature type="binding site" evidence="5 8">
    <location>
        <begin position="149"/>
        <end position="151"/>
    </location>
    <ligand>
        <name>substrate</name>
    </ligand>
</feature>
<keyword evidence="5" id="KW-0963">Cytoplasm</keyword>
<evidence type="ECO:0000256" key="2">
    <source>
        <dbReference type="ARBA" id="ARBA00022679"/>
    </source>
</evidence>
<gene>
    <name evidence="5" type="primary">lipB</name>
    <name evidence="11" type="ORF">BCF46_0341</name>
</gene>
<evidence type="ECO:0000256" key="4">
    <source>
        <dbReference type="ARBA" id="ARBA00024732"/>
    </source>
</evidence>
<dbReference type="PIRSF" id="PIRSF016262">
    <property type="entry name" value="LPLase"/>
    <property type="match status" value="1"/>
</dbReference>
<dbReference type="PANTHER" id="PTHR10993">
    <property type="entry name" value="OCTANOYLTRANSFERASE"/>
    <property type="match status" value="1"/>
</dbReference>
<protein>
    <recommendedName>
        <fullName evidence="5 6">Octanoyltransferase</fullName>
        <ecNumber evidence="5 6">2.3.1.181</ecNumber>
    </recommendedName>
    <alternativeName>
        <fullName evidence="5">Lipoate-protein ligase B</fullName>
    </alternativeName>
    <alternativeName>
        <fullName evidence="5">Lipoyl/octanoyl transferase</fullName>
    </alternativeName>
    <alternativeName>
        <fullName evidence="5">Octanoyl-[acyl-carrier-protein]-protein N-octanoyltransferase</fullName>
    </alternativeName>
</protein>
<proteinExistence type="inferred from homology"/>
<comment type="subcellular location">
    <subcellularLocation>
        <location evidence="5">Cytoplasm</location>
    </subcellularLocation>
</comment>
<dbReference type="PROSITE" id="PS51733">
    <property type="entry name" value="BPL_LPL_CATALYTIC"/>
    <property type="match status" value="1"/>
</dbReference>
<dbReference type="InterPro" id="IPR045864">
    <property type="entry name" value="aa-tRNA-synth_II/BPL/LPL"/>
</dbReference>
<organism evidence="11 12">
    <name type="scientific">Litoreibacter meonggei</name>
    <dbReference type="NCBI Taxonomy" id="1049199"/>
    <lineage>
        <taxon>Bacteria</taxon>
        <taxon>Pseudomonadati</taxon>
        <taxon>Pseudomonadota</taxon>
        <taxon>Alphaproteobacteria</taxon>
        <taxon>Rhodobacterales</taxon>
        <taxon>Roseobacteraceae</taxon>
        <taxon>Litoreibacter</taxon>
    </lineage>
</organism>
<comment type="caution">
    <text evidence="11">The sequence shown here is derived from an EMBL/GenBank/DDBJ whole genome shotgun (WGS) entry which is preliminary data.</text>
</comment>
<dbReference type="EMBL" id="RCCE01000001">
    <property type="protein sequence ID" value="RLJ60144.1"/>
    <property type="molecule type" value="Genomic_DNA"/>
</dbReference>
<evidence type="ECO:0000313" key="11">
    <source>
        <dbReference type="EMBL" id="RLJ60144.1"/>
    </source>
</evidence>
<keyword evidence="12" id="KW-1185">Reference proteome</keyword>
<name>A0A497X4N0_9RHOB</name>
<evidence type="ECO:0000259" key="10">
    <source>
        <dbReference type="PROSITE" id="PS51733"/>
    </source>
</evidence>
<feature type="site" description="Lowers pKa of active site Cys" evidence="5 9">
    <location>
        <position position="146"/>
    </location>
</feature>
<comment type="miscellaneous">
    <text evidence="5">In the reaction, the free carboxyl group of octanoic acid is attached via an amide linkage to the epsilon-amino group of a specific lysine residue of lipoyl domains of lipoate-dependent enzymes.</text>
</comment>
<dbReference type="GO" id="GO:0005737">
    <property type="term" value="C:cytoplasm"/>
    <property type="evidence" value="ECO:0007669"/>
    <property type="project" value="UniProtKB-SubCell"/>
</dbReference>
<comment type="pathway">
    <text evidence="1 5 6">Protein modification; protein lipoylation via endogenous pathway; protein N(6)-(lipoyl)lysine from octanoyl-[acyl-carrier-protein]: step 1/2.</text>
</comment>
<dbReference type="Proteomes" id="UP000269157">
    <property type="component" value="Unassembled WGS sequence"/>
</dbReference>
<comment type="function">
    <text evidence="4 5 6">Catalyzes the transfer of endogenously produced octanoic acid from octanoyl-acyl-carrier-protein onto the lipoyl domains of lipoate-dependent enzymes. Lipoyl-ACP can also act as a substrate although octanoyl-ACP is likely to be the physiological substrate.</text>
</comment>
<dbReference type="PROSITE" id="PS01313">
    <property type="entry name" value="LIPB"/>
    <property type="match status" value="1"/>
</dbReference>
<comment type="catalytic activity">
    <reaction evidence="5 6">
        <text>octanoyl-[ACP] + L-lysyl-[protein] = N(6)-octanoyl-L-lysyl-[protein] + holo-[ACP] + H(+)</text>
        <dbReference type="Rhea" id="RHEA:17665"/>
        <dbReference type="Rhea" id="RHEA-COMP:9636"/>
        <dbReference type="Rhea" id="RHEA-COMP:9685"/>
        <dbReference type="Rhea" id="RHEA-COMP:9752"/>
        <dbReference type="Rhea" id="RHEA-COMP:9928"/>
        <dbReference type="ChEBI" id="CHEBI:15378"/>
        <dbReference type="ChEBI" id="CHEBI:29969"/>
        <dbReference type="ChEBI" id="CHEBI:64479"/>
        <dbReference type="ChEBI" id="CHEBI:78463"/>
        <dbReference type="ChEBI" id="CHEBI:78809"/>
        <dbReference type="EC" id="2.3.1.181"/>
    </reaction>
</comment>
<feature type="active site" description="Acyl-thioester intermediate" evidence="5 7">
    <location>
        <position position="180"/>
    </location>
</feature>
<feature type="binding site" evidence="5 8">
    <location>
        <begin position="69"/>
        <end position="76"/>
    </location>
    <ligand>
        <name>substrate</name>
    </ligand>
</feature>
<dbReference type="NCBIfam" id="NF010921">
    <property type="entry name" value="PRK14341.1"/>
    <property type="match status" value="1"/>
</dbReference>
<dbReference type="Pfam" id="PF21948">
    <property type="entry name" value="LplA-B_cat"/>
    <property type="match status" value="1"/>
</dbReference>
<evidence type="ECO:0000256" key="7">
    <source>
        <dbReference type="PIRSR" id="PIRSR016262-1"/>
    </source>
</evidence>
<dbReference type="GO" id="GO:0009249">
    <property type="term" value="P:protein lipoylation"/>
    <property type="evidence" value="ECO:0007669"/>
    <property type="project" value="InterPro"/>
</dbReference>
<dbReference type="NCBIfam" id="TIGR00214">
    <property type="entry name" value="lipB"/>
    <property type="match status" value="1"/>
</dbReference>
<dbReference type="InterPro" id="IPR000544">
    <property type="entry name" value="Octanoyltransferase"/>
</dbReference>
<feature type="binding site" evidence="5 8">
    <location>
        <begin position="162"/>
        <end position="164"/>
    </location>
    <ligand>
        <name>substrate</name>
    </ligand>
</feature>
<evidence type="ECO:0000256" key="3">
    <source>
        <dbReference type="ARBA" id="ARBA00023315"/>
    </source>
</evidence>
<feature type="domain" description="BPL/LPL catalytic" evidence="10">
    <location>
        <begin position="30"/>
        <end position="218"/>
    </location>
</feature>
<evidence type="ECO:0000256" key="8">
    <source>
        <dbReference type="PIRSR" id="PIRSR016262-2"/>
    </source>
</evidence>
<dbReference type="HAMAP" id="MF_00013">
    <property type="entry name" value="LipB"/>
    <property type="match status" value="1"/>
</dbReference>
<keyword evidence="2 5" id="KW-0808">Transferase</keyword>
<comment type="similarity">
    <text evidence="5 6">Belongs to the LipB family.</text>
</comment>
<dbReference type="SUPFAM" id="SSF55681">
    <property type="entry name" value="Class II aaRS and biotin synthetases"/>
    <property type="match status" value="1"/>
</dbReference>
<dbReference type="OrthoDB" id="9787061at2"/>
<evidence type="ECO:0000256" key="1">
    <source>
        <dbReference type="ARBA" id="ARBA00004821"/>
    </source>
</evidence>
<dbReference type="PANTHER" id="PTHR10993:SF7">
    <property type="entry name" value="LIPOYLTRANSFERASE 2, MITOCHONDRIAL-RELATED"/>
    <property type="match status" value="1"/>
</dbReference>
<reference evidence="11 12" key="1">
    <citation type="submission" date="2018-10" db="EMBL/GenBank/DDBJ databases">
        <title>Genomic Encyclopedia of Archaeal and Bacterial Type Strains, Phase II (KMG-II): from individual species to whole genera.</title>
        <authorList>
            <person name="Goeker M."/>
        </authorList>
    </citation>
    <scope>NUCLEOTIDE SEQUENCE [LARGE SCALE GENOMIC DNA]</scope>
    <source>
        <strain evidence="11 12">DSM 29466</strain>
    </source>
</reference>
<dbReference type="GO" id="GO:0033819">
    <property type="term" value="F:lipoyl(octanoyl) transferase activity"/>
    <property type="evidence" value="ECO:0007669"/>
    <property type="project" value="UniProtKB-EC"/>
</dbReference>
<dbReference type="UniPathway" id="UPA00538">
    <property type="reaction ID" value="UER00592"/>
</dbReference>
<evidence type="ECO:0000256" key="9">
    <source>
        <dbReference type="PIRSR" id="PIRSR016262-3"/>
    </source>
</evidence>
<sequence>MLEWITSDGLTEYAQAVAFMEDRVDAIHRGTAPECIWLVEHPPLYTAGTSADVADLVSPDRFPVHQTRRGGQYTYHGPGQRVAYAMLDLNKRGRDVRRYVQNLEAWVIATLAEFNVAGHIRDGRVGVWVERPDKPLHINGTLAEDKIAAIGVRLRKWVTFHGLSINVEPDLEHFSGIVPCGISEHGVTSLVDLGLPVTMADLDVALKSNFQQVFGDKA</sequence>
<accession>A0A497X4N0</accession>
<dbReference type="Gene3D" id="3.30.930.10">
    <property type="entry name" value="Bira Bifunctional Protein, Domain 2"/>
    <property type="match status" value="1"/>
</dbReference>
<dbReference type="AlphaFoldDB" id="A0A497X4N0"/>
<dbReference type="NCBIfam" id="NF010925">
    <property type="entry name" value="PRK14345.1"/>
    <property type="match status" value="1"/>
</dbReference>
<evidence type="ECO:0000256" key="6">
    <source>
        <dbReference type="PIRNR" id="PIRNR016262"/>
    </source>
</evidence>
<evidence type="ECO:0000313" key="12">
    <source>
        <dbReference type="Proteomes" id="UP000269157"/>
    </source>
</evidence>
<dbReference type="InterPro" id="IPR004143">
    <property type="entry name" value="BPL_LPL_catalytic"/>
</dbReference>
<evidence type="ECO:0000256" key="5">
    <source>
        <dbReference type="HAMAP-Rule" id="MF_00013"/>
    </source>
</evidence>
<dbReference type="InterPro" id="IPR020605">
    <property type="entry name" value="Octanoyltransferase_CS"/>
</dbReference>
<dbReference type="CDD" id="cd16444">
    <property type="entry name" value="LipB"/>
    <property type="match status" value="1"/>
</dbReference>